<evidence type="ECO:0000259" key="10">
    <source>
        <dbReference type="Pfam" id="PF22600"/>
    </source>
</evidence>
<dbReference type="InterPro" id="IPR054708">
    <property type="entry name" value="MTPAP-like_central"/>
</dbReference>
<comment type="cofactor">
    <cofactor evidence="1">
        <name>Mn(2+)</name>
        <dbReference type="ChEBI" id="CHEBI:29035"/>
    </cofactor>
</comment>
<evidence type="ECO:0000256" key="2">
    <source>
        <dbReference type="ARBA" id="ARBA00001946"/>
    </source>
</evidence>
<dbReference type="Pfam" id="PF03828">
    <property type="entry name" value="PAP_assoc"/>
    <property type="match status" value="1"/>
</dbReference>
<dbReference type="EC" id="2.7.7.19" evidence="4"/>
<feature type="compositionally biased region" description="Polar residues" evidence="8">
    <location>
        <begin position="1021"/>
        <end position="1032"/>
    </location>
</feature>
<feature type="region of interest" description="Disordered" evidence="8">
    <location>
        <begin position="760"/>
        <end position="814"/>
    </location>
</feature>
<evidence type="ECO:0000256" key="1">
    <source>
        <dbReference type="ARBA" id="ARBA00001936"/>
    </source>
</evidence>
<feature type="compositionally biased region" description="Basic and acidic residues" evidence="8">
    <location>
        <begin position="1001"/>
        <end position="1012"/>
    </location>
</feature>
<feature type="region of interest" description="Disordered" evidence="8">
    <location>
        <begin position="561"/>
        <end position="590"/>
    </location>
</feature>
<feature type="compositionally biased region" description="Low complexity" evidence="8">
    <location>
        <begin position="610"/>
        <end position="624"/>
    </location>
</feature>
<dbReference type="InterPro" id="IPR043519">
    <property type="entry name" value="NT_sf"/>
</dbReference>
<dbReference type="AlphaFoldDB" id="A0A3A2ZLL8"/>
<dbReference type="InterPro" id="IPR002058">
    <property type="entry name" value="PAP_assoc"/>
</dbReference>
<evidence type="ECO:0000256" key="3">
    <source>
        <dbReference type="ARBA" id="ARBA00008593"/>
    </source>
</evidence>
<dbReference type="SUPFAM" id="SSF81301">
    <property type="entry name" value="Nucleotidyltransferase"/>
    <property type="match status" value="1"/>
</dbReference>
<dbReference type="EMBL" id="MVGC01000094">
    <property type="protein sequence ID" value="RJE24098.1"/>
    <property type="molecule type" value="Genomic_DNA"/>
</dbReference>
<feature type="region of interest" description="Disordered" evidence="8">
    <location>
        <begin position="827"/>
        <end position="847"/>
    </location>
</feature>
<feature type="compositionally biased region" description="Polar residues" evidence="8">
    <location>
        <begin position="20"/>
        <end position="56"/>
    </location>
</feature>
<feature type="region of interest" description="Disordered" evidence="8">
    <location>
        <begin position="906"/>
        <end position="1068"/>
    </location>
</feature>
<dbReference type="CDD" id="cd05402">
    <property type="entry name" value="NT_PAP_TUTase"/>
    <property type="match status" value="1"/>
</dbReference>
<comment type="caution">
    <text evidence="11">The sequence shown here is derived from an EMBL/GenBank/DDBJ whole genome shotgun (WGS) entry which is preliminary data.</text>
</comment>
<dbReference type="GO" id="GO:0010605">
    <property type="term" value="P:negative regulation of macromolecule metabolic process"/>
    <property type="evidence" value="ECO:0007669"/>
    <property type="project" value="UniProtKB-ARBA"/>
</dbReference>
<sequence length="1068" mass="118633">MTWKLASDTPSDSPGRPPLTSHQSSSLPSTPYQRSRNLSFHSRSPSPPHGSTSPRSTHSESTHLPPSFRKPLGGCKYETAMAYFRRRMPYTLGGDLLPEEKEALKEQLGPEEEKKLTADMMEIYDRLLPSAESDDRRQQLVRKLERLFNEQWPGRDIKVHVFGSSGNKLCSSDSDVDLCITTTSKELEHVCLLAEVLARHGMERVVCVSHAKVPIVKIWDPELRLACDMNVNNTLALENTRMIRTYVEIDERIRPLAMIIKFWTKRRVLNDAALGGTLSSYTWICLIINFLQTRDPPILPSLQARPHQKRLTTDGLVCSFDDDLSSLAGYGRKNKQTLGELLFHFFRYYGHELNYERNVISVREGRLISKEAKGWHLLQNNRLCVEEPFNTSRNLGNTADDTSFRGVHMELRRAFKALVEGKLDDCCEQYEFPPEEERCFERPPPQPRPVLSTPSQSYRGGRGGGRGGRHSNHYGRGGFNGRRPSYGPSKPGVYRNGNLHAPEFSSYAQQAQYLLHDQLYQQIQILQAQEQELRLQLQNQALLTGRSPPVLIRQPFIHFPVPPQQESARDENSRSRSDTVNHPPLNSSLRQNVYYSPGYIPFAVPSVQGTSTNPPSPTATAAVPDLRRSPRRSSAANGSPRGSNRAHSQPARSLNSPPSHSFVPLYAVPQLGENPQASSERNMSNSVEESQHEDENSFVPASLPNGSESQQPEFMGYYLATSPQGYQQSSMLSAPVGLALQQNGFFSWVTNPQDYVSFLRSNDGSASSPEHNSAPGSQNGSTQPRSTRPEKPNDRGPLIVDGSVPLSDHRPSASGDRIEHYATMSHCTSTSDDQNMDTPVSVSDSFSQDFQDNSSIEMDQVPTFSRKPIDSITASNLVNGVGDSHHVRPGLLSSRLQNLHLSNTESLSDLSKTGSENSKVSHPHQEPPVKETSFLKQSTSTTEKIAPVSGIPPATESNIQLPNGKRQPNGVAHHEKVNGVTHKAKPKSRSDNSHQNSNTPSDKKDRQADHRKPNGVGPTGHSATPTPQTNGWQIPKKKKKNHKSPEHRQNANGGPEPLPADESLRKGG</sequence>
<dbReference type="Pfam" id="PF22600">
    <property type="entry name" value="MTPAP-like_central"/>
    <property type="match status" value="1"/>
</dbReference>
<reference evidence="12" key="1">
    <citation type="submission" date="2017-02" db="EMBL/GenBank/DDBJ databases">
        <authorList>
            <person name="Tafer H."/>
            <person name="Lopandic K."/>
        </authorList>
    </citation>
    <scope>NUCLEOTIDE SEQUENCE [LARGE SCALE GENOMIC DNA]</scope>
    <source>
        <strain evidence="12">CBS 366.77</strain>
    </source>
</reference>
<feature type="compositionally biased region" description="Polar residues" evidence="8">
    <location>
        <begin position="827"/>
        <end position="838"/>
    </location>
</feature>
<protein>
    <recommendedName>
        <fullName evidence="4">polynucleotide adenylyltransferase</fullName>
        <ecNumber evidence="4">2.7.7.19</ecNumber>
    </recommendedName>
</protein>
<dbReference type="PANTHER" id="PTHR12271:SF113">
    <property type="entry name" value="POLY(A) RNA POLYMERASE CID11"/>
    <property type="match status" value="1"/>
</dbReference>
<feature type="compositionally biased region" description="Polar residues" evidence="8">
    <location>
        <begin position="760"/>
        <end position="786"/>
    </location>
</feature>
<feature type="domain" description="Poly(A) RNA polymerase mitochondrial-like central palm" evidence="10">
    <location>
        <begin position="116"/>
        <end position="247"/>
    </location>
</feature>
<dbReference type="GO" id="GO:0031123">
    <property type="term" value="P:RNA 3'-end processing"/>
    <property type="evidence" value="ECO:0007669"/>
    <property type="project" value="TreeGrafter"/>
</dbReference>
<comment type="similarity">
    <text evidence="3">Belongs to the DNA polymerase type-B-like family.</text>
</comment>
<feature type="compositionally biased region" description="Polar residues" evidence="8">
    <location>
        <begin position="934"/>
        <end position="943"/>
    </location>
</feature>
<dbReference type="GO" id="GO:1990817">
    <property type="term" value="F:poly(A) RNA polymerase activity"/>
    <property type="evidence" value="ECO:0007669"/>
    <property type="project" value="UniProtKB-EC"/>
</dbReference>
<evidence type="ECO:0000256" key="5">
    <source>
        <dbReference type="ARBA" id="ARBA00022679"/>
    </source>
</evidence>
<comment type="cofactor">
    <cofactor evidence="2">
        <name>Mg(2+)</name>
        <dbReference type="ChEBI" id="CHEBI:18420"/>
    </cofactor>
</comment>
<organism evidence="11 12">
    <name type="scientific">Aspergillus sclerotialis</name>
    <dbReference type="NCBI Taxonomy" id="2070753"/>
    <lineage>
        <taxon>Eukaryota</taxon>
        <taxon>Fungi</taxon>
        <taxon>Dikarya</taxon>
        <taxon>Ascomycota</taxon>
        <taxon>Pezizomycotina</taxon>
        <taxon>Eurotiomycetes</taxon>
        <taxon>Eurotiomycetidae</taxon>
        <taxon>Eurotiales</taxon>
        <taxon>Aspergillaceae</taxon>
        <taxon>Aspergillus</taxon>
        <taxon>Aspergillus subgen. Polypaecilum</taxon>
    </lineage>
</organism>
<feature type="compositionally biased region" description="Polar residues" evidence="8">
    <location>
        <begin position="906"/>
        <end position="920"/>
    </location>
</feature>
<feature type="region of interest" description="Disordered" evidence="8">
    <location>
        <begin position="606"/>
        <end position="710"/>
    </location>
</feature>
<dbReference type="GO" id="GO:0046872">
    <property type="term" value="F:metal ion binding"/>
    <property type="evidence" value="ECO:0007669"/>
    <property type="project" value="UniProtKB-KW"/>
</dbReference>
<keyword evidence="6" id="KW-0479">Metal-binding</keyword>
<feature type="domain" description="PAP-associated" evidence="9">
    <location>
        <begin position="337"/>
        <end position="392"/>
    </location>
</feature>
<evidence type="ECO:0000313" key="11">
    <source>
        <dbReference type="EMBL" id="RJE24098.1"/>
    </source>
</evidence>
<feature type="compositionally biased region" description="Basic and acidic residues" evidence="8">
    <location>
        <begin position="567"/>
        <end position="579"/>
    </location>
</feature>
<dbReference type="OrthoDB" id="2274644at2759"/>
<keyword evidence="5" id="KW-0808">Transferase</keyword>
<evidence type="ECO:0000256" key="4">
    <source>
        <dbReference type="ARBA" id="ARBA00012388"/>
    </source>
</evidence>
<feature type="region of interest" description="Disordered" evidence="8">
    <location>
        <begin position="437"/>
        <end position="498"/>
    </location>
</feature>
<evidence type="ECO:0000259" key="9">
    <source>
        <dbReference type="Pfam" id="PF03828"/>
    </source>
</evidence>
<dbReference type="Proteomes" id="UP000266188">
    <property type="component" value="Unassembled WGS sequence"/>
</dbReference>
<keyword evidence="7" id="KW-0460">Magnesium</keyword>
<feature type="region of interest" description="Disordered" evidence="8">
    <location>
        <begin position="1"/>
        <end position="71"/>
    </location>
</feature>
<evidence type="ECO:0000256" key="8">
    <source>
        <dbReference type="SAM" id="MobiDB-lite"/>
    </source>
</evidence>
<dbReference type="Gene3D" id="1.10.1410.10">
    <property type="match status" value="1"/>
</dbReference>
<evidence type="ECO:0000256" key="6">
    <source>
        <dbReference type="ARBA" id="ARBA00022723"/>
    </source>
</evidence>
<dbReference type="PANTHER" id="PTHR12271">
    <property type="entry name" value="POLY A POLYMERASE CID PAP -RELATED"/>
    <property type="match status" value="1"/>
</dbReference>
<dbReference type="SUPFAM" id="SSF81631">
    <property type="entry name" value="PAP/OAS1 substrate-binding domain"/>
    <property type="match status" value="1"/>
</dbReference>
<feature type="compositionally biased region" description="Polar residues" evidence="8">
    <location>
        <begin position="673"/>
        <end position="688"/>
    </location>
</feature>
<feature type="compositionally biased region" description="Polar residues" evidence="8">
    <location>
        <begin position="632"/>
        <end position="659"/>
    </location>
</feature>
<accession>A0A3A2ZLL8</accession>
<evidence type="ECO:0000256" key="7">
    <source>
        <dbReference type="ARBA" id="ARBA00022842"/>
    </source>
</evidence>
<keyword evidence="12" id="KW-1185">Reference proteome</keyword>
<evidence type="ECO:0000313" key="12">
    <source>
        <dbReference type="Proteomes" id="UP000266188"/>
    </source>
</evidence>
<dbReference type="Gene3D" id="3.30.460.10">
    <property type="entry name" value="Beta Polymerase, domain 2"/>
    <property type="match status" value="1"/>
</dbReference>
<proteinExistence type="inferred from homology"/>
<gene>
    <name evidence="11" type="ORF">PHISCL_03587</name>
</gene>
<name>A0A3A2ZLL8_9EURO</name>
<feature type="compositionally biased region" description="Polar residues" evidence="8">
    <location>
        <begin position="580"/>
        <end position="590"/>
    </location>
</feature>
<dbReference type="STRING" id="2070753.A0A3A2ZLL8"/>